<name>A0A9C5YUE6_9MUSC</name>
<evidence type="ECO:0000313" key="3">
    <source>
        <dbReference type="RefSeq" id="XP_037886408.1"/>
    </source>
</evidence>
<feature type="chain" id="PRO_5038767272" evidence="1">
    <location>
        <begin position="23"/>
        <end position="105"/>
    </location>
</feature>
<proteinExistence type="predicted"/>
<accession>A0A9C5YUE6</accession>
<reference evidence="3" key="1">
    <citation type="submission" date="2025-08" db="UniProtKB">
        <authorList>
            <consortium name="RefSeq"/>
        </authorList>
    </citation>
    <scope>IDENTIFICATION</scope>
    <source>
        <tissue evidence="3">Whole body pupa</tissue>
    </source>
</reference>
<gene>
    <name evidence="3" type="primary">LOC119635598</name>
</gene>
<evidence type="ECO:0000313" key="2">
    <source>
        <dbReference type="Proteomes" id="UP000092443"/>
    </source>
</evidence>
<organism evidence="2 3">
    <name type="scientific">Glossina fuscipes</name>
    <dbReference type="NCBI Taxonomy" id="7396"/>
    <lineage>
        <taxon>Eukaryota</taxon>
        <taxon>Metazoa</taxon>
        <taxon>Ecdysozoa</taxon>
        <taxon>Arthropoda</taxon>
        <taxon>Hexapoda</taxon>
        <taxon>Insecta</taxon>
        <taxon>Pterygota</taxon>
        <taxon>Neoptera</taxon>
        <taxon>Endopterygota</taxon>
        <taxon>Diptera</taxon>
        <taxon>Brachycera</taxon>
        <taxon>Muscomorpha</taxon>
        <taxon>Hippoboscoidea</taxon>
        <taxon>Glossinidae</taxon>
        <taxon>Glossina</taxon>
    </lineage>
</organism>
<dbReference type="GeneID" id="119635598"/>
<protein>
    <submittedName>
        <fullName evidence="3">Uncharacterized protein LOC119635598</fullName>
    </submittedName>
</protein>
<keyword evidence="1" id="KW-0732">Signal</keyword>
<keyword evidence="2" id="KW-1185">Reference proteome</keyword>
<dbReference type="Proteomes" id="UP000092443">
    <property type="component" value="Unplaced"/>
</dbReference>
<dbReference type="AlphaFoldDB" id="A0A9C5YUE6"/>
<feature type="signal peptide" evidence="1">
    <location>
        <begin position="1"/>
        <end position="22"/>
    </location>
</feature>
<dbReference type="KEGG" id="gfs:119635598"/>
<dbReference type="RefSeq" id="XP_037886408.1">
    <property type="nucleotide sequence ID" value="XM_038030480.1"/>
</dbReference>
<sequence>MFIKTLVIILMLIVRFFIAIQSSPILGEETEIDDRSIIQGRLKPIYSHCDDIDPRINQTMLDRSGQMVVRSCRVCGVGWMWQNDPFEFLDNSCKVQRVAQKLHFQ</sequence>
<evidence type="ECO:0000256" key="1">
    <source>
        <dbReference type="SAM" id="SignalP"/>
    </source>
</evidence>